<keyword evidence="2" id="KW-1185">Reference proteome</keyword>
<reference evidence="1 2" key="1">
    <citation type="submission" date="2024-01" db="EMBL/GenBank/DDBJ databases">
        <title>The genomes of 5 underutilized Papilionoideae crops provide insights into root nodulation and disease resistanc.</title>
        <authorList>
            <person name="Jiang F."/>
        </authorList>
    </citation>
    <scope>NUCLEOTIDE SEQUENCE [LARGE SCALE GENOMIC DNA]</scope>
    <source>
        <strain evidence="1">LVBAO_FW01</strain>
        <tissue evidence="1">Leaves</tissue>
    </source>
</reference>
<name>A0AAN9MSJ7_CANGL</name>
<protein>
    <submittedName>
        <fullName evidence="1">Uncharacterized protein</fullName>
    </submittedName>
</protein>
<comment type="caution">
    <text evidence="1">The sequence shown here is derived from an EMBL/GenBank/DDBJ whole genome shotgun (WGS) entry which is preliminary data.</text>
</comment>
<organism evidence="1 2">
    <name type="scientific">Canavalia gladiata</name>
    <name type="common">Sword bean</name>
    <name type="synonym">Dolichos gladiatus</name>
    <dbReference type="NCBI Taxonomy" id="3824"/>
    <lineage>
        <taxon>Eukaryota</taxon>
        <taxon>Viridiplantae</taxon>
        <taxon>Streptophyta</taxon>
        <taxon>Embryophyta</taxon>
        <taxon>Tracheophyta</taxon>
        <taxon>Spermatophyta</taxon>
        <taxon>Magnoliopsida</taxon>
        <taxon>eudicotyledons</taxon>
        <taxon>Gunneridae</taxon>
        <taxon>Pentapetalae</taxon>
        <taxon>rosids</taxon>
        <taxon>fabids</taxon>
        <taxon>Fabales</taxon>
        <taxon>Fabaceae</taxon>
        <taxon>Papilionoideae</taxon>
        <taxon>50 kb inversion clade</taxon>
        <taxon>NPAAA clade</taxon>
        <taxon>indigoferoid/millettioid clade</taxon>
        <taxon>Phaseoleae</taxon>
        <taxon>Canavalia</taxon>
    </lineage>
</organism>
<evidence type="ECO:0000313" key="2">
    <source>
        <dbReference type="Proteomes" id="UP001367508"/>
    </source>
</evidence>
<sequence length="127" mass="14262">MAFRFVVVTVGGDKVGPGCLYAESTVREVSEGERTEGLDWDNFVWGRQRRPEPSSFCESFLNFTSCLLQITEISLFVTVLSSLYFTSGLVTWGDSGAGICTKRLNYSCRIPGMNATFCVIYLRRLIY</sequence>
<dbReference type="EMBL" id="JAYMYQ010000001">
    <property type="protein sequence ID" value="KAK7359877.1"/>
    <property type="molecule type" value="Genomic_DNA"/>
</dbReference>
<evidence type="ECO:0000313" key="1">
    <source>
        <dbReference type="EMBL" id="KAK7359877.1"/>
    </source>
</evidence>
<dbReference type="AlphaFoldDB" id="A0AAN9MSJ7"/>
<accession>A0AAN9MSJ7</accession>
<dbReference type="Proteomes" id="UP001367508">
    <property type="component" value="Unassembled WGS sequence"/>
</dbReference>
<gene>
    <name evidence="1" type="ORF">VNO77_01842</name>
</gene>
<proteinExistence type="predicted"/>